<dbReference type="AlphaFoldDB" id="A0A183CVJ0"/>
<dbReference type="PANTHER" id="PTHR13429">
    <property type="entry name" value="FERM DOMAIN (PROTEIN4.1-EZRIN-RADIXIN-MOESIN) FAMILY"/>
    <property type="match status" value="1"/>
</dbReference>
<feature type="domain" description="Band 4.1" evidence="2">
    <location>
        <begin position="58"/>
        <end position="248"/>
    </location>
</feature>
<feature type="region of interest" description="Disordered" evidence="1">
    <location>
        <begin position="1"/>
        <end position="21"/>
    </location>
</feature>
<dbReference type="InterPro" id="IPR014352">
    <property type="entry name" value="FERM/acyl-CoA-bd_prot_sf"/>
</dbReference>
<evidence type="ECO:0000313" key="4">
    <source>
        <dbReference type="Proteomes" id="UP000271098"/>
    </source>
</evidence>
<reference evidence="5" key="1">
    <citation type="submission" date="2016-06" db="UniProtKB">
        <authorList>
            <consortium name="WormBaseParasite"/>
        </authorList>
    </citation>
    <scope>IDENTIFICATION</scope>
</reference>
<organism evidence="5">
    <name type="scientific">Gongylonema pulchrum</name>
    <dbReference type="NCBI Taxonomy" id="637853"/>
    <lineage>
        <taxon>Eukaryota</taxon>
        <taxon>Metazoa</taxon>
        <taxon>Ecdysozoa</taxon>
        <taxon>Nematoda</taxon>
        <taxon>Chromadorea</taxon>
        <taxon>Rhabditida</taxon>
        <taxon>Spirurina</taxon>
        <taxon>Spiruromorpha</taxon>
        <taxon>Spiruroidea</taxon>
        <taxon>Gongylonematidae</taxon>
        <taxon>Gongylonema</taxon>
    </lineage>
</organism>
<dbReference type="WBParaSite" id="GPUH_0000048101-mRNA-1">
    <property type="protein sequence ID" value="GPUH_0000048101-mRNA-1"/>
    <property type="gene ID" value="GPUH_0000048101"/>
</dbReference>
<accession>A0A183CVJ0</accession>
<dbReference type="InterPro" id="IPR029071">
    <property type="entry name" value="Ubiquitin-like_domsf"/>
</dbReference>
<evidence type="ECO:0000256" key="1">
    <source>
        <dbReference type="SAM" id="MobiDB-lite"/>
    </source>
</evidence>
<dbReference type="InterPro" id="IPR019749">
    <property type="entry name" value="Band_41_domain"/>
</dbReference>
<keyword evidence="4" id="KW-1185">Reference proteome</keyword>
<dbReference type="Proteomes" id="UP000271098">
    <property type="component" value="Unassembled WGS sequence"/>
</dbReference>
<dbReference type="InterPro" id="IPR019748">
    <property type="entry name" value="FERM_central"/>
</dbReference>
<proteinExistence type="predicted"/>
<dbReference type="CDD" id="cd14473">
    <property type="entry name" value="FERM_B-lobe"/>
    <property type="match status" value="1"/>
</dbReference>
<evidence type="ECO:0000259" key="2">
    <source>
        <dbReference type="SMART" id="SM00295"/>
    </source>
</evidence>
<dbReference type="SUPFAM" id="SSF47031">
    <property type="entry name" value="Second domain of FERM"/>
    <property type="match status" value="1"/>
</dbReference>
<protein>
    <submittedName>
        <fullName evidence="5">B41 domain-containing protein</fullName>
    </submittedName>
</protein>
<feature type="compositionally biased region" description="Polar residues" evidence="1">
    <location>
        <begin position="12"/>
        <end position="21"/>
    </location>
</feature>
<dbReference type="Pfam" id="PF00373">
    <property type="entry name" value="FERM_M"/>
    <property type="match status" value="1"/>
</dbReference>
<reference evidence="3 4" key="2">
    <citation type="submission" date="2018-11" db="EMBL/GenBank/DDBJ databases">
        <authorList>
            <consortium name="Pathogen Informatics"/>
        </authorList>
    </citation>
    <scope>NUCLEOTIDE SEQUENCE [LARGE SCALE GENOMIC DNA]</scope>
</reference>
<dbReference type="OrthoDB" id="5957665at2759"/>
<dbReference type="GO" id="GO:0035332">
    <property type="term" value="P:positive regulation of hippo signaling"/>
    <property type="evidence" value="ECO:0007669"/>
    <property type="project" value="TreeGrafter"/>
</dbReference>
<dbReference type="SUPFAM" id="SSF54236">
    <property type="entry name" value="Ubiquitin-like"/>
    <property type="match status" value="1"/>
</dbReference>
<evidence type="ECO:0000313" key="5">
    <source>
        <dbReference type="WBParaSite" id="GPUH_0000048101-mRNA-1"/>
    </source>
</evidence>
<dbReference type="GO" id="GO:0098592">
    <property type="term" value="C:cytoplasmic side of apical plasma membrane"/>
    <property type="evidence" value="ECO:0007669"/>
    <property type="project" value="TreeGrafter"/>
</dbReference>
<gene>
    <name evidence="3" type="ORF">GPUH_LOCUS481</name>
</gene>
<dbReference type="EMBL" id="UYRT01000421">
    <property type="protein sequence ID" value="VDK28160.1"/>
    <property type="molecule type" value="Genomic_DNA"/>
</dbReference>
<dbReference type="SMART" id="SM00295">
    <property type="entry name" value="B41"/>
    <property type="match status" value="1"/>
</dbReference>
<dbReference type="InterPro" id="IPR047145">
    <property type="entry name" value="FRMD6-like"/>
</dbReference>
<dbReference type="PANTHER" id="PTHR13429:SF5">
    <property type="entry name" value="PROTEIN EXPANDED"/>
    <property type="match status" value="1"/>
</dbReference>
<name>A0A183CVJ0_9BILA</name>
<sequence>MRGSDEAHPCNDSCSFSRVSPSEQRLSEPVAAANSTENLHRFNKNHAKIIPSLHATIPSGYKYLQIHTLTKETVTLAVHVKCRVQDAYLCCCAHLGFDEERLFGLAVRTPSEGIGGDRPRNEYFFLDPCRKITKYAPKQCTPAIRHYYLQLRENILDQWSGSNSVAEERCWELAALALHADENGNDLLSFRAEQYFPLWVVNIHGLDFVRRNMPAVRKDLRACSNQDAVVEYCQQASRLAATALADLLS</sequence>
<evidence type="ECO:0000313" key="3">
    <source>
        <dbReference type="EMBL" id="VDK28160.1"/>
    </source>
</evidence>
<dbReference type="InterPro" id="IPR035963">
    <property type="entry name" value="FERM_2"/>
</dbReference>
<dbReference type="Gene3D" id="1.20.80.10">
    <property type="match status" value="1"/>
</dbReference>